<protein>
    <recommendedName>
        <fullName evidence="5">DNA breaking-rejoining enzyme</fullName>
    </recommendedName>
</protein>
<proteinExistence type="predicted"/>
<dbReference type="AlphaFoldDB" id="A0A0C3BYY1"/>
<keyword evidence="1" id="KW-0233">DNA recombination</keyword>
<feature type="region of interest" description="Disordered" evidence="2">
    <location>
        <begin position="1"/>
        <end position="20"/>
    </location>
</feature>
<name>A0A0C3BYY1_HEBCY</name>
<gene>
    <name evidence="3" type="ORF">M413DRAFT_27368</name>
</gene>
<keyword evidence="4" id="KW-1185">Reference proteome</keyword>
<evidence type="ECO:0000256" key="2">
    <source>
        <dbReference type="SAM" id="MobiDB-lite"/>
    </source>
</evidence>
<accession>A0A0C3BYY1</accession>
<sequence length="411" mass="45233">MHPLSRIIQPRKPQSGRTIAPSQLRPHVAAADRLFSWDTPFGVRHREEISRTLPPPLVNSALAAIRGALAPNSKSTYAAGLLRFTQFCDKWDIPEDHRMPASYPLLCAFIGEHKGLQSGNTIKSWMSGLRSWHVVNHAPWYGDDEWVHLARISANKEGTKHKRPLRAPVSIEHLSALLRAIDLSNPFHAAVFAIALCTFFGCRRLGEITVTVASAFDEQYNVLRSATVHFRTLHDAPHSANFRIPWTKTTKELGASVILTARPGSPLCPVAALKNHLTVNASVPGSSALFAYTTASGQPKNMLKHEFLEFVMGIWSSAMLAHVLGHSFRIGGAVELLLAGVPPEIVAATGGWTSLAFLLYWRRMEEILPMSTSKAYNKSHFDSLASIFEQFRIAHKIPPALIAASDGLLSV</sequence>
<dbReference type="GO" id="GO:0015074">
    <property type="term" value="P:DNA integration"/>
    <property type="evidence" value="ECO:0007669"/>
    <property type="project" value="InterPro"/>
</dbReference>
<dbReference type="STRING" id="686832.A0A0C3BYY1"/>
<dbReference type="EMBL" id="KN831779">
    <property type="protein sequence ID" value="KIM41795.1"/>
    <property type="molecule type" value="Genomic_DNA"/>
</dbReference>
<evidence type="ECO:0008006" key="5">
    <source>
        <dbReference type="Google" id="ProtNLM"/>
    </source>
</evidence>
<dbReference type="Proteomes" id="UP000053424">
    <property type="component" value="Unassembled WGS sequence"/>
</dbReference>
<dbReference type="GO" id="GO:0003677">
    <property type="term" value="F:DNA binding"/>
    <property type="evidence" value="ECO:0007669"/>
    <property type="project" value="InterPro"/>
</dbReference>
<dbReference type="InterPro" id="IPR013762">
    <property type="entry name" value="Integrase-like_cat_sf"/>
</dbReference>
<evidence type="ECO:0000256" key="1">
    <source>
        <dbReference type="ARBA" id="ARBA00023172"/>
    </source>
</evidence>
<dbReference type="OrthoDB" id="2506773at2759"/>
<dbReference type="PANTHER" id="PTHR34605">
    <property type="entry name" value="PHAGE_INTEGRASE DOMAIN-CONTAINING PROTEIN"/>
    <property type="match status" value="1"/>
</dbReference>
<dbReference type="SUPFAM" id="SSF47823">
    <property type="entry name" value="lambda integrase-like, N-terminal domain"/>
    <property type="match status" value="1"/>
</dbReference>
<dbReference type="InterPro" id="IPR052925">
    <property type="entry name" value="Phage_Integrase-like_Recomb"/>
</dbReference>
<dbReference type="SUPFAM" id="SSF56349">
    <property type="entry name" value="DNA breaking-rejoining enzymes"/>
    <property type="match status" value="1"/>
</dbReference>
<dbReference type="GO" id="GO:0006310">
    <property type="term" value="P:DNA recombination"/>
    <property type="evidence" value="ECO:0007669"/>
    <property type="project" value="UniProtKB-KW"/>
</dbReference>
<dbReference type="HOGENOM" id="CLU_003292_2_0_1"/>
<evidence type="ECO:0000313" key="3">
    <source>
        <dbReference type="EMBL" id="KIM41795.1"/>
    </source>
</evidence>
<dbReference type="InterPro" id="IPR011010">
    <property type="entry name" value="DNA_brk_join_enz"/>
</dbReference>
<dbReference type="PANTHER" id="PTHR34605:SF4">
    <property type="entry name" value="DNA ADENINE METHYLTRANSFERASE"/>
    <property type="match status" value="1"/>
</dbReference>
<reference evidence="4" key="2">
    <citation type="submission" date="2015-01" db="EMBL/GenBank/DDBJ databases">
        <title>Evolutionary Origins and Diversification of the Mycorrhizal Mutualists.</title>
        <authorList>
            <consortium name="DOE Joint Genome Institute"/>
            <consortium name="Mycorrhizal Genomics Consortium"/>
            <person name="Kohler A."/>
            <person name="Kuo A."/>
            <person name="Nagy L.G."/>
            <person name="Floudas D."/>
            <person name="Copeland A."/>
            <person name="Barry K.W."/>
            <person name="Cichocki N."/>
            <person name="Veneault-Fourrey C."/>
            <person name="LaButti K."/>
            <person name="Lindquist E.A."/>
            <person name="Lipzen A."/>
            <person name="Lundell T."/>
            <person name="Morin E."/>
            <person name="Murat C."/>
            <person name="Riley R."/>
            <person name="Ohm R."/>
            <person name="Sun H."/>
            <person name="Tunlid A."/>
            <person name="Henrissat B."/>
            <person name="Grigoriev I.V."/>
            <person name="Hibbett D.S."/>
            <person name="Martin F."/>
        </authorList>
    </citation>
    <scope>NUCLEOTIDE SEQUENCE [LARGE SCALE GENOMIC DNA]</scope>
    <source>
        <strain evidence="4">h7</strain>
    </source>
</reference>
<organism evidence="3 4">
    <name type="scientific">Hebeloma cylindrosporum</name>
    <dbReference type="NCBI Taxonomy" id="76867"/>
    <lineage>
        <taxon>Eukaryota</taxon>
        <taxon>Fungi</taxon>
        <taxon>Dikarya</taxon>
        <taxon>Basidiomycota</taxon>
        <taxon>Agaricomycotina</taxon>
        <taxon>Agaricomycetes</taxon>
        <taxon>Agaricomycetidae</taxon>
        <taxon>Agaricales</taxon>
        <taxon>Agaricineae</taxon>
        <taxon>Hymenogastraceae</taxon>
        <taxon>Hebeloma</taxon>
    </lineage>
</organism>
<reference evidence="3 4" key="1">
    <citation type="submission" date="2014-04" db="EMBL/GenBank/DDBJ databases">
        <authorList>
            <consortium name="DOE Joint Genome Institute"/>
            <person name="Kuo A."/>
            <person name="Gay G."/>
            <person name="Dore J."/>
            <person name="Kohler A."/>
            <person name="Nagy L.G."/>
            <person name="Floudas D."/>
            <person name="Copeland A."/>
            <person name="Barry K.W."/>
            <person name="Cichocki N."/>
            <person name="Veneault-Fourrey C."/>
            <person name="LaButti K."/>
            <person name="Lindquist E.A."/>
            <person name="Lipzen A."/>
            <person name="Lundell T."/>
            <person name="Morin E."/>
            <person name="Murat C."/>
            <person name="Sun H."/>
            <person name="Tunlid A."/>
            <person name="Henrissat B."/>
            <person name="Grigoriev I.V."/>
            <person name="Hibbett D.S."/>
            <person name="Martin F."/>
            <person name="Nordberg H.P."/>
            <person name="Cantor M.N."/>
            <person name="Hua S.X."/>
        </authorList>
    </citation>
    <scope>NUCLEOTIDE SEQUENCE [LARGE SCALE GENOMIC DNA]</scope>
    <source>
        <strain evidence="4">h7</strain>
    </source>
</reference>
<dbReference type="Gene3D" id="1.10.443.10">
    <property type="entry name" value="Intergrase catalytic core"/>
    <property type="match status" value="1"/>
</dbReference>
<evidence type="ECO:0000313" key="4">
    <source>
        <dbReference type="Proteomes" id="UP000053424"/>
    </source>
</evidence>